<dbReference type="EMBL" id="JBHSNP010000002">
    <property type="protein sequence ID" value="MFC5601896.1"/>
    <property type="molecule type" value="Genomic_DNA"/>
</dbReference>
<dbReference type="PROSITE" id="PS01040">
    <property type="entry name" value="SBP_BACTERIAL_5"/>
    <property type="match status" value="1"/>
</dbReference>
<protein>
    <submittedName>
        <fullName evidence="7">Peptide ABC transporter substrate-binding protein</fullName>
    </submittedName>
</protein>
<feature type="domain" description="Solute-binding protein family 5" evidence="6">
    <location>
        <begin position="87"/>
        <end position="461"/>
    </location>
</feature>
<sequence>MKTKFNFLLVLSLVMAVFLSGCGFTDSKKDNDGEKAGETNDKKEKVVNLSLANDIPDLNQVLTTDGISFTVLNNVMEGLYRLDENNEPQPAMAKDVDVSDDKLTYTFHLRDGIKWSNGDPVTSEDFKYSWLRAMHPDTAGAYSDILANYIVGGQEFVDGEADASAVAIETPDEKTLVVTLKTPTPFFLGLTAFVTYFPLNEKFINEVGEDKFALTADAILYNGPYVMTEYNQAQGVTLVKNKEYWDFENVDVDKVSLKVIKEQSTALNLYEAGELDRVYLASSDVNSYKDSEEFGTETEFISWYLQFNFLEKPFDNVNIRKAFQLAYDAETLTKTVLNNGSVPAYGLVAAGVYGDGDKTFRELSGDHVKMDVAKAKEYLEKGLAEVGELPPLKILTADDTIAKDTAIFLQSEFKKNLGIDVQIDTKPYSGRLDAMRANEFQMGISRWGADYNDAMDILSLWIGEPLRGLRGNYYNEKYKQLIDDALVEADENKRLQMLIDAEKLMLVDDGTLGPLYFEGKAFLQKPNVKNVVIHPYGAPIELKMIKVVD</sequence>
<keyword evidence="8" id="KW-1185">Reference proteome</keyword>
<comment type="subcellular location">
    <subcellularLocation>
        <location evidence="1">Cell membrane</location>
        <topology evidence="1">Lipid-anchor</topology>
    </subcellularLocation>
</comment>
<evidence type="ECO:0000313" key="8">
    <source>
        <dbReference type="Proteomes" id="UP001596071"/>
    </source>
</evidence>
<dbReference type="SUPFAM" id="SSF53850">
    <property type="entry name" value="Periplasmic binding protein-like II"/>
    <property type="match status" value="1"/>
</dbReference>
<feature type="chain" id="PRO_5045142287" evidence="5">
    <location>
        <begin position="24"/>
        <end position="549"/>
    </location>
</feature>
<evidence type="ECO:0000256" key="5">
    <source>
        <dbReference type="SAM" id="SignalP"/>
    </source>
</evidence>
<dbReference type="Gene3D" id="3.40.190.10">
    <property type="entry name" value="Periplasmic binding protein-like II"/>
    <property type="match status" value="1"/>
</dbReference>
<dbReference type="Gene3D" id="3.10.105.10">
    <property type="entry name" value="Dipeptide-binding Protein, Domain 3"/>
    <property type="match status" value="1"/>
</dbReference>
<dbReference type="RefSeq" id="WP_381441566.1">
    <property type="nucleotide sequence ID" value="NZ_JBHSNP010000002.1"/>
</dbReference>
<dbReference type="Proteomes" id="UP001596071">
    <property type="component" value="Unassembled WGS sequence"/>
</dbReference>
<evidence type="ECO:0000256" key="4">
    <source>
        <dbReference type="ARBA" id="ARBA00022729"/>
    </source>
</evidence>
<dbReference type="CDD" id="cd08504">
    <property type="entry name" value="PBP2_OppA"/>
    <property type="match status" value="1"/>
</dbReference>
<dbReference type="InterPro" id="IPR039424">
    <property type="entry name" value="SBP_5"/>
</dbReference>
<dbReference type="InterPro" id="IPR023765">
    <property type="entry name" value="SBP_5_CS"/>
</dbReference>
<dbReference type="InterPro" id="IPR000914">
    <property type="entry name" value="SBP_5_dom"/>
</dbReference>
<keyword evidence="4 5" id="KW-0732">Signal</keyword>
<proteinExistence type="inferred from homology"/>
<dbReference type="Pfam" id="PF00496">
    <property type="entry name" value="SBP_bac_5"/>
    <property type="match status" value="1"/>
</dbReference>
<evidence type="ECO:0000256" key="2">
    <source>
        <dbReference type="ARBA" id="ARBA00005695"/>
    </source>
</evidence>
<organism evidence="7 8">
    <name type="scientific">Sporosarcina koreensis</name>
    <dbReference type="NCBI Taxonomy" id="334735"/>
    <lineage>
        <taxon>Bacteria</taxon>
        <taxon>Bacillati</taxon>
        <taxon>Bacillota</taxon>
        <taxon>Bacilli</taxon>
        <taxon>Bacillales</taxon>
        <taxon>Caryophanaceae</taxon>
        <taxon>Sporosarcina</taxon>
    </lineage>
</organism>
<evidence type="ECO:0000256" key="1">
    <source>
        <dbReference type="ARBA" id="ARBA00004193"/>
    </source>
</evidence>
<name>A0ABW0TSB7_9BACL</name>
<evidence type="ECO:0000259" key="6">
    <source>
        <dbReference type="Pfam" id="PF00496"/>
    </source>
</evidence>
<comment type="caution">
    <text evidence="7">The sequence shown here is derived from an EMBL/GenBank/DDBJ whole genome shotgun (WGS) entry which is preliminary data.</text>
</comment>
<dbReference type="PANTHER" id="PTHR30290:SF10">
    <property type="entry name" value="PERIPLASMIC OLIGOPEPTIDE-BINDING PROTEIN-RELATED"/>
    <property type="match status" value="1"/>
</dbReference>
<feature type="signal peptide" evidence="5">
    <location>
        <begin position="1"/>
        <end position="23"/>
    </location>
</feature>
<dbReference type="PIRSF" id="PIRSF002741">
    <property type="entry name" value="MppA"/>
    <property type="match status" value="1"/>
</dbReference>
<dbReference type="PROSITE" id="PS51257">
    <property type="entry name" value="PROKAR_LIPOPROTEIN"/>
    <property type="match status" value="1"/>
</dbReference>
<accession>A0ABW0TSB7</accession>
<keyword evidence="3" id="KW-0813">Transport</keyword>
<evidence type="ECO:0000313" key="7">
    <source>
        <dbReference type="EMBL" id="MFC5601896.1"/>
    </source>
</evidence>
<evidence type="ECO:0000256" key="3">
    <source>
        <dbReference type="ARBA" id="ARBA00022448"/>
    </source>
</evidence>
<comment type="similarity">
    <text evidence="2">Belongs to the bacterial solute-binding protein 5 family.</text>
</comment>
<reference evidence="8" key="1">
    <citation type="journal article" date="2019" name="Int. J. Syst. Evol. Microbiol.">
        <title>The Global Catalogue of Microorganisms (GCM) 10K type strain sequencing project: providing services to taxonomists for standard genome sequencing and annotation.</title>
        <authorList>
            <consortium name="The Broad Institute Genomics Platform"/>
            <consortium name="The Broad Institute Genome Sequencing Center for Infectious Disease"/>
            <person name="Wu L."/>
            <person name="Ma J."/>
        </authorList>
    </citation>
    <scope>NUCLEOTIDE SEQUENCE [LARGE SCALE GENOMIC DNA]</scope>
    <source>
        <strain evidence="8">KACC 11299</strain>
    </source>
</reference>
<dbReference type="InterPro" id="IPR030678">
    <property type="entry name" value="Peptide/Ni-bd"/>
</dbReference>
<dbReference type="Gene3D" id="3.90.76.10">
    <property type="entry name" value="Dipeptide-binding Protein, Domain 1"/>
    <property type="match status" value="1"/>
</dbReference>
<dbReference type="PANTHER" id="PTHR30290">
    <property type="entry name" value="PERIPLASMIC BINDING COMPONENT OF ABC TRANSPORTER"/>
    <property type="match status" value="1"/>
</dbReference>
<gene>
    <name evidence="7" type="ORF">ACFPTP_01260</name>
</gene>